<comment type="subunit">
    <text evidence="17">Homodimer. Interacts with lysosomal protein GLMP (via lumenal domain); the interaction starts while both proteins are still in the endoplasmic reticulum and is required for stabilization of MFSD1 in lysosomes but has no direct effect on its targeting to lysosomes or transporter activity.</text>
</comment>
<comment type="caution">
    <text evidence="20">The sequence shown here is derived from an EMBL/GenBank/DDBJ whole genome shotgun (WGS) entry which is preliminary data.</text>
</comment>
<keyword evidence="21" id="KW-1185">Reference proteome</keyword>
<organism evidence="20 21">
    <name type="scientific">Mizuhopecten yessoensis</name>
    <name type="common">Japanese scallop</name>
    <name type="synonym">Patinopecten yessoensis</name>
    <dbReference type="NCBI Taxonomy" id="6573"/>
    <lineage>
        <taxon>Eukaryota</taxon>
        <taxon>Metazoa</taxon>
        <taxon>Spiralia</taxon>
        <taxon>Lophotrochozoa</taxon>
        <taxon>Mollusca</taxon>
        <taxon>Bivalvia</taxon>
        <taxon>Autobranchia</taxon>
        <taxon>Pteriomorphia</taxon>
        <taxon>Pectinida</taxon>
        <taxon>Pectinoidea</taxon>
        <taxon>Pectinidae</taxon>
        <taxon>Mizuhopecten</taxon>
    </lineage>
</organism>
<evidence type="ECO:0000256" key="8">
    <source>
        <dbReference type="ARBA" id="ARBA00044899"/>
    </source>
</evidence>
<dbReference type="InterPro" id="IPR036259">
    <property type="entry name" value="MFS_trans_sf"/>
</dbReference>
<evidence type="ECO:0000256" key="10">
    <source>
        <dbReference type="ARBA" id="ARBA00044903"/>
    </source>
</evidence>
<evidence type="ECO:0000256" key="14">
    <source>
        <dbReference type="ARBA" id="ARBA00044985"/>
    </source>
</evidence>
<reference evidence="20 21" key="1">
    <citation type="journal article" date="2017" name="Nat. Ecol. Evol.">
        <title>Scallop genome provides insights into evolution of bilaterian karyotype and development.</title>
        <authorList>
            <person name="Wang S."/>
            <person name="Zhang J."/>
            <person name="Jiao W."/>
            <person name="Li J."/>
            <person name="Xun X."/>
            <person name="Sun Y."/>
            <person name="Guo X."/>
            <person name="Huan P."/>
            <person name="Dong B."/>
            <person name="Zhang L."/>
            <person name="Hu X."/>
            <person name="Sun X."/>
            <person name="Wang J."/>
            <person name="Zhao C."/>
            <person name="Wang Y."/>
            <person name="Wang D."/>
            <person name="Huang X."/>
            <person name="Wang R."/>
            <person name="Lv J."/>
            <person name="Li Y."/>
            <person name="Zhang Z."/>
            <person name="Liu B."/>
            <person name="Lu W."/>
            <person name="Hui Y."/>
            <person name="Liang J."/>
            <person name="Zhou Z."/>
            <person name="Hou R."/>
            <person name="Li X."/>
            <person name="Liu Y."/>
            <person name="Li H."/>
            <person name="Ning X."/>
            <person name="Lin Y."/>
            <person name="Zhao L."/>
            <person name="Xing Q."/>
            <person name="Dou J."/>
            <person name="Li Y."/>
            <person name="Mao J."/>
            <person name="Guo H."/>
            <person name="Dou H."/>
            <person name="Li T."/>
            <person name="Mu C."/>
            <person name="Jiang W."/>
            <person name="Fu Q."/>
            <person name="Fu X."/>
            <person name="Miao Y."/>
            <person name="Liu J."/>
            <person name="Yu Q."/>
            <person name="Li R."/>
            <person name="Liao H."/>
            <person name="Li X."/>
            <person name="Kong Y."/>
            <person name="Jiang Z."/>
            <person name="Chourrout D."/>
            <person name="Li R."/>
            <person name="Bao Z."/>
        </authorList>
    </citation>
    <scope>NUCLEOTIDE SEQUENCE [LARGE SCALE GENOMIC DNA]</scope>
    <source>
        <strain evidence="20 21">PY_sf001</strain>
    </source>
</reference>
<evidence type="ECO:0000256" key="6">
    <source>
        <dbReference type="ARBA" id="ARBA00044893"/>
    </source>
</evidence>
<dbReference type="PANTHER" id="PTHR23512">
    <property type="entry name" value="MAJOR FACILITATOR SUPERFAMILY DOMAIN-CONTAINING PROTEIN 1"/>
    <property type="match status" value="1"/>
</dbReference>
<feature type="transmembrane region" description="Helical" evidence="19">
    <location>
        <begin position="235"/>
        <end position="256"/>
    </location>
</feature>
<evidence type="ECO:0000256" key="13">
    <source>
        <dbReference type="ARBA" id="ARBA00044924"/>
    </source>
</evidence>
<proteinExistence type="predicted"/>
<name>A0A210QQW8_MIZYE</name>
<feature type="transmembrane region" description="Helical" evidence="19">
    <location>
        <begin position="67"/>
        <end position="86"/>
    </location>
</feature>
<evidence type="ECO:0000256" key="7">
    <source>
        <dbReference type="ARBA" id="ARBA00044898"/>
    </source>
</evidence>
<evidence type="ECO:0000256" key="17">
    <source>
        <dbReference type="ARBA" id="ARBA00046376"/>
    </source>
</evidence>
<evidence type="ECO:0000256" key="4">
    <source>
        <dbReference type="ARBA" id="ARBA00044884"/>
    </source>
</evidence>
<dbReference type="InterPro" id="IPR052187">
    <property type="entry name" value="MFSD1"/>
</dbReference>
<evidence type="ECO:0000313" key="21">
    <source>
        <dbReference type="Proteomes" id="UP000242188"/>
    </source>
</evidence>
<evidence type="ECO:0000256" key="2">
    <source>
        <dbReference type="ARBA" id="ARBA00044878"/>
    </source>
</evidence>
<feature type="transmembrane region" description="Helical" evidence="19">
    <location>
        <begin position="363"/>
        <end position="385"/>
    </location>
</feature>
<evidence type="ECO:0000256" key="5">
    <source>
        <dbReference type="ARBA" id="ARBA00044891"/>
    </source>
</evidence>
<dbReference type="OrthoDB" id="10399951at2759"/>
<comment type="catalytic activity">
    <reaction evidence="2">
        <text>L-histidyl-glycine(out) = L-histidyl-glycine(in)</text>
        <dbReference type="Rhea" id="RHEA:79395"/>
        <dbReference type="ChEBI" id="CHEBI:229957"/>
    </reaction>
</comment>
<comment type="function">
    <text evidence="16">Lysosomal dipeptide uniporter that selectively exports lysine, arginine or histidine-containing dipeptides with a net positive charge from the lysosome lumen into the cytosol. Could play a role in a specific type of protein O-glycosylation indirectly regulating macrophages migration and tissue invasion. Also essential for liver homeostasis.</text>
</comment>
<feature type="transmembrane region" description="Helical" evidence="19">
    <location>
        <begin position="330"/>
        <end position="351"/>
    </location>
</feature>
<keyword evidence="19" id="KW-0812">Transmembrane</keyword>
<comment type="catalytic activity">
    <reaction evidence="10">
        <text>L-arginyl-glycine(out) = L-arginyl-glycine(in)</text>
        <dbReference type="Rhea" id="RHEA:79391"/>
        <dbReference type="ChEBI" id="CHEBI:229955"/>
    </reaction>
</comment>
<comment type="catalytic activity">
    <reaction evidence="12">
        <text>L-alanyl-L-lysine(out) = L-alanyl-L-lysine(in)</text>
        <dbReference type="Rhea" id="RHEA:79415"/>
        <dbReference type="ChEBI" id="CHEBI:192470"/>
    </reaction>
</comment>
<evidence type="ECO:0000256" key="15">
    <source>
        <dbReference type="ARBA" id="ARBA00045018"/>
    </source>
</evidence>
<feature type="transmembrane region" description="Helical" evidence="19">
    <location>
        <begin position="276"/>
        <end position="297"/>
    </location>
</feature>
<evidence type="ECO:0000256" key="9">
    <source>
        <dbReference type="ARBA" id="ARBA00044900"/>
    </source>
</evidence>
<feature type="transmembrane region" description="Helical" evidence="19">
    <location>
        <begin position="123"/>
        <end position="144"/>
    </location>
</feature>
<feature type="transmembrane region" description="Helical" evidence="19">
    <location>
        <begin position="7"/>
        <end position="24"/>
    </location>
</feature>
<accession>A0A210QQW8</accession>
<evidence type="ECO:0000256" key="12">
    <source>
        <dbReference type="ARBA" id="ARBA00044919"/>
    </source>
</evidence>
<dbReference type="Pfam" id="PF07690">
    <property type="entry name" value="MFS_1"/>
    <property type="match status" value="1"/>
</dbReference>
<comment type="catalytic activity">
    <reaction evidence="11">
        <text>L-histidyl-L-alpha-amino acid(out) = L-histidyl-L-alpha-amino acid(in)</text>
        <dbReference type="Rhea" id="RHEA:79379"/>
        <dbReference type="ChEBI" id="CHEBI:229964"/>
    </reaction>
</comment>
<protein>
    <recommendedName>
        <fullName evidence="14">Lysosomal dipeptide transporter MFSD1</fullName>
    </recommendedName>
    <alternativeName>
        <fullName evidence="15">Major facilitator superfamily domain-containing protein 1</fullName>
    </alternativeName>
</protein>
<evidence type="ECO:0000256" key="16">
    <source>
        <dbReference type="ARBA" id="ARBA00045709"/>
    </source>
</evidence>
<gene>
    <name evidence="20" type="ORF">KP79_PYT00752</name>
</gene>
<evidence type="ECO:0000256" key="18">
    <source>
        <dbReference type="SAM" id="MobiDB-lite"/>
    </source>
</evidence>
<evidence type="ECO:0000256" key="19">
    <source>
        <dbReference type="SAM" id="Phobius"/>
    </source>
</evidence>
<comment type="catalytic activity">
    <reaction evidence="4">
        <text>L-alpha-aminoacyl-L-histidine(out) = L-alpha-aminoacyl-L-histidine(in)</text>
        <dbReference type="Rhea" id="RHEA:79375"/>
        <dbReference type="ChEBI" id="CHEBI:229967"/>
    </reaction>
</comment>
<dbReference type="GO" id="GO:0022857">
    <property type="term" value="F:transmembrane transporter activity"/>
    <property type="evidence" value="ECO:0007669"/>
    <property type="project" value="InterPro"/>
</dbReference>
<feature type="transmembrane region" description="Helical" evidence="19">
    <location>
        <begin position="156"/>
        <end position="178"/>
    </location>
</feature>
<feature type="transmembrane region" description="Helical" evidence="19">
    <location>
        <begin position="304"/>
        <end position="324"/>
    </location>
</feature>
<feature type="transmembrane region" description="Helical" evidence="19">
    <location>
        <begin position="190"/>
        <end position="214"/>
    </location>
</feature>
<dbReference type="EMBL" id="NEDP02002324">
    <property type="protein sequence ID" value="OWF51136.1"/>
    <property type="molecule type" value="Genomic_DNA"/>
</dbReference>
<sequence length="474" mass="52609">MTALRRYGVLFCNSFLVFGVYYFLQIPICLQNEIMNSYHSYNGTNHTRDQTNCKVCLGLGELRYNMLFSVSRWTNIVLSVPLGFLVDRLGNGRSAILYSSLTLLGSVMFTVGTMSHAPVTSSMYMLMVTGSGLLAFGDGPLRFVQARVVAHCFPESTLSAMTISGFGYCGLAISYYVTPYVDTVAGLIPSVWLGVVACGIGVMCAVGLAFLLPLHPRLDEDDKDNKMFTLRDLRALPGSYWLYIIAIALNAASWIPKQANLPDYLMLRYGYTMIEASHINGLSPIMLLPGILACFLLKMVDCDGIMITFFMAWIVPLYALMGFYKDVNVIIVNLVDGIGIGISSIMMWQILMLMCPAKYVGSLAGLMFLLRNLNVAVIFLASGYILQRHNVESVEDALCYYQHFFLMLIIMASMSVVCGVVMNVLDIRKACALNSRLARWRKSNMETMGLMSMTEPSSQYCGTDRVNNNTVSED</sequence>
<comment type="catalytic activity">
    <reaction evidence="7">
        <text>L-aspartyl-L-lysine(out) = L-aspartyl-L-lysine(in)</text>
        <dbReference type="Rhea" id="RHEA:79411"/>
        <dbReference type="ChEBI" id="CHEBI:229953"/>
    </reaction>
</comment>
<comment type="catalytic activity">
    <reaction evidence="8">
        <text>L-arginyl-L-alpha-amino acid(out) = L-arginyl-L-alpha-amino acid(in)</text>
        <dbReference type="Rhea" id="RHEA:79371"/>
        <dbReference type="ChEBI" id="CHEBI:84315"/>
    </reaction>
</comment>
<comment type="catalytic activity">
    <reaction evidence="5">
        <text>L-lysyl-L-alpha-amino acid(out) = L-lysyl-L-alpha-amino acid(in)</text>
        <dbReference type="Rhea" id="RHEA:79387"/>
        <dbReference type="ChEBI" id="CHEBI:229965"/>
    </reaction>
</comment>
<evidence type="ECO:0000256" key="3">
    <source>
        <dbReference type="ARBA" id="ARBA00044881"/>
    </source>
</evidence>
<feature type="transmembrane region" description="Helical" evidence="19">
    <location>
        <begin position="95"/>
        <end position="117"/>
    </location>
</feature>
<dbReference type="Proteomes" id="UP000242188">
    <property type="component" value="Unassembled WGS sequence"/>
</dbReference>
<evidence type="ECO:0000256" key="11">
    <source>
        <dbReference type="ARBA" id="ARBA00044912"/>
    </source>
</evidence>
<dbReference type="Gene3D" id="1.20.1250.20">
    <property type="entry name" value="MFS general substrate transporter like domains"/>
    <property type="match status" value="1"/>
</dbReference>
<feature type="transmembrane region" description="Helical" evidence="19">
    <location>
        <begin position="405"/>
        <end position="425"/>
    </location>
</feature>
<evidence type="ECO:0000256" key="1">
    <source>
        <dbReference type="ARBA" id="ARBA00044876"/>
    </source>
</evidence>
<comment type="catalytic activity">
    <reaction evidence="13">
        <text>L-lysyl-glycine(out) = L-lysyl-glycine(in)</text>
        <dbReference type="Rhea" id="RHEA:79407"/>
        <dbReference type="ChEBI" id="CHEBI:191202"/>
    </reaction>
</comment>
<comment type="catalytic activity">
    <reaction evidence="9">
        <text>L-lysyl-L-lysine(out) = L-lysyl-L-lysine(in)</text>
        <dbReference type="Rhea" id="RHEA:79403"/>
        <dbReference type="ChEBI" id="CHEBI:229956"/>
    </reaction>
</comment>
<comment type="catalytic activity">
    <reaction evidence="6">
        <text>L-alpha-aminoacyl-L-lysine(out) = L-alpha-aminoacyl-L-lysine(in)</text>
        <dbReference type="Rhea" id="RHEA:79383"/>
        <dbReference type="ChEBI" id="CHEBI:229966"/>
    </reaction>
</comment>
<keyword evidence="19" id="KW-1133">Transmembrane helix</keyword>
<evidence type="ECO:0000313" key="20">
    <source>
        <dbReference type="EMBL" id="OWF51136.1"/>
    </source>
</evidence>
<feature type="region of interest" description="Disordered" evidence="18">
    <location>
        <begin position="455"/>
        <end position="474"/>
    </location>
</feature>
<dbReference type="SUPFAM" id="SSF103473">
    <property type="entry name" value="MFS general substrate transporter"/>
    <property type="match status" value="1"/>
</dbReference>
<comment type="catalytic activity">
    <reaction evidence="1">
        <text>L-lysyl-L-alanine(out) = L-lysyl-L-alanine(in)</text>
        <dbReference type="Rhea" id="RHEA:79399"/>
        <dbReference type="ChEBI" id="CHEBI:229954"/>
    </reaction>
</comment>
<dbReference type="InterPro" id="IPR011701">
    <property type="entry name" value="MFS"/>
</dbReference>
<keyword evidence="19" id="KW-0472">Membrane</keyword>
<comment type="catalytic activity">
    <reaction evidence="3">
        <text>L-alpha-aminoacyl-L-arginine(out) = L-alpha-aminoacyl-L-arginine(in)</text>
        <dbReference type="Rhea" id="RHEA:79367"/>
        <dbReference type="ChEBI" id="CHEBI:229968"/>
    </reaction>
</comment>
<dbReference type="AlphaFoldDB" id="A0A210QQW8"/>
<dbReference type="PANTHER" id="PTHR23512:SF12">
    <property type="entry name" value="TRANSPORTER, PUTATIVE (AFU_ORTHOLOGUE AFUA_4G00260)-RELATED"/>
    <property type="match status" value="1"/>
</dbReference>